<name>A0ABY9TAJ5_BREBE</name>
<dbReference type="InterPro" id="IPR016571">
    <property type="entry name" value="Spore_coat_assembly_CotJB"/>
</dbReference>
<gene>
    <name evidence="2" type="ORF">RGB73_12475</name>
</gene>
<accession>A0ABY9TAJ5</accession>
<protein>
    <submittedName>
        <fullName evidence="2">Spore coat protein CotJB</fullName>
    </submittedName>
</protein>
<sequence length="93" mass="11084">MMNANPNTRPGDERYVEMLTQLQAIDFVLVELNLYLDTHPTDVNAIEQYNELTQQRWKMANEFEALYGPLMNFGHSYSGYPWQWNDTPWPWQV</sequence>
<dbReference type="Proteomes" id="UP001256827">
    <property type="component" value="Chromosome"/>
</dbReference>
<dbReference type="Pfam" id="PF12652">
    <property type="entry name" value="CotJB"/>
    <property type="match status" value="1"/>
</dbReference>
<dbReference type="RefSeq" id="WP_310772433.1">
    <property type="nucleotide sequence ID" value="NZ_CP134050.1"/>
</dbReference>
<keyword evidence="3" id="KW-1185">Reference proteome</keyword>
<proteinExistence type="predicted"/>
<dbReference type="EMBL" id="CP134050">
    <property type="protein sequence ID" value="WNC17081.1"/>
    <property type="molecule type" value="Genomic_DNA"/>
</dbReference>
<feature type="domain" description="Protein CotJB" evidence="1">
    <location>
        <begin position="17"/>
        <end position="92"/>
    </location>
</feature>
<evidence type="ECO:0000259" key="1">
    <source>
        <dbReference type="Pfam" id="PF12652"/>
    </source>
</evidence>
<dbReference type="InterPro" id="IPR024207">
    <property type="entry name" value="CotJB_dom"/>
</dbReference>
<reference evidence="2 3" key="1">
    <citation type="submission" date="2023-09" db="EMBL/GenBank/DDBJ databases">
        <title>Complete Genome and Methylome dissection of Bacillus brevis NEB573 original source of BbsI restriction endonuclease.</title>
        <authorList>
            <person name="Fomenkov A."/>
            <person name="Roberts R.D."/>
        </authorList>
    </citation>
    <scope>NUCLEOTIDE SEQUENCE [LARGE SCALE GENOMIC DNA]</scope>
    <source>
        <strain evidence="2 3">NEB573</strain>
    </source>
</reference>
<organism evidence="2 3">
    <name type="scientific">Brevibacillus brevis</name>
    <name type="common">Bacillus brevis</name>
    <dbReference type="NCBI Taxonomy" id="1393"/>
    <lineage>
        <taxon>Bacteria</taxon>
        <taxon>Bacillati</taxon>
        <taxon>Bacillota</taxon>
        <taxon>Bacilli</taxon>
        <taxon>Bacillales</taxon>
        <taxon>Paenibacillaceae</taxon>
        <taxon>Brevibacillus</taxon>
    </lineage>
</organism>
<dbReference type="PIRSF" id="PIRSF010606">
    <property type="entry name" value="Spore_coat_CotJB"/>
    <property type="match status" value="1"/>
</dbReference>
<keyword evidence="2" id="KW-0946">Virion</keyword>
<keyword evidence="2" id="KW-0167">Capsid protein</keyword>
<evidence type="ECO:0000313" key="2">
    <source>
        <dbReference type="EMBL" id="WNC17081.1"/>
    </source>
</evidence>
<evidence type="ECO:0000313" key="3">
    <source>
        <dbReference type="Proteomes" id="UP001256827"/>
    </source>
</evidence>